<evidence type="ECO:0000259" key="7">
    <source>
        <dbReference type="Pfam" id="PF07637"/>
    </source>
</evidence>
<keyword evidence="2" id="KW-0472">Membrane</keyword>
<dbReference type="Pfam" id="PF07627">
    <property type="entry name" value="PSCyt3"/>
    <property type="match status" value="1"/>
</dbReference>
<gene>
    <name evidence="9" type="ORF">E8A74_37125</name>
</gene>
<dbReference type="InterPro" id="IPR013036">
    <property type="entry name" value="DUF1587"/>
</dbReference>
<evidence type="ECO:0000313" key="10">
    <source>
        <dbReference type="Proteomes" id="UP000309215"/>
    </source>
</evidence>
<dbReference type="EMBL" id="SSMQ01000054">
    <property type="protein sequence ID" value="TKC99705.1"/>
    <property type="molecule type" value="Genomic_DNA"/>
</dbReference>
<evidence type="ECO:0000259" key="3">
    <source>
        <dbReference type="Pfam" id="PF07624"/>
    </source>
</evidence>
<dbReference type="Pfam" id="PF07631">
    <property type="entry name" value="PSD4"/>
    <property type="match status" value="1"/>
</dbReference>
<feature type="region of interest" description="Disordered" evidence="1">
    <location>
        <begin position="36"/>
        <end position="63"/>
    </location>
</feature>
<feature type="domain" description="DUF1595" evidence="7">
    <location>
        <begin position="317"/>
        <end position="378"/>
    </location>
</feature>
<dbReference type="Proteomes" id="UP000309215">
    <property type="component" value="Unassembled WGS sequence"/>
</dbReference>
<dbReference type="InterPro" id="IPR011478">
    <property type="entry name" value="DUF1585"/>
</dbReference>
<dbReference type="Pfam" id="PF07626">
    <property type="entry name" value="PSD3"/>
    <property type="match status" value="1"/>
</dbReference>
<reference evidence="9 10" key="1">
    <citation type="submission" date="2019-04" db="EMBL/GenBank/DDBJ databases">
        <authorList>
            <person name="Li Y."/>
            <person name="Wang J."/>
        </authorList>
    </citation>
    <scope>NUCLEOTIDE SEQUENCE [LARGE SCALE GENOMIC DNA]</scope>
    <source>
        <strain evidence="9 10">DSM 14668</strain>
    </source>
</reference>
<dbReference type="Gene3D" id="2.60.60.40">
    <property type="match status" value="1"/>
</dbReference>
<evidence type="ECO:0000259" key="6">
    <source>
        <dbReference type="Pfam" id="PF07631"/>
    </source>
</evidence>
<dbReference type="OrthoDB" id="127185at2"/>
<feature type="domain" description="DUF1592" evidence="6">
    <location>
        <begin position="392"/>
        <end position="519"/>
    </location>
</feature>
<accession>A0A4U1IYN4</accession>
<dbReference type="InterPro" id="IPR013039">
    <property type="entry name" value="DUF1588"/>
</dbReference>
<evidence type="ECO:0000259" key="8">
    <source>
        <dbReference type="Pfam" id="PF16841"/>
    </source>
</evidence>
<evidence type="ECO:0000256" key="2">
    <source>
        <dbReference type="SAM" id="Phobius"/>
    </source>
</evidence>
<protein>
    <submittedName>
        <fullName evidence="9">DUF1592 domain-containing protein</fullName>
    </submittedName>
</protein>
<proteinExistence type="predicted"/>
<dbReference type="InterPro" id="IPR013042">
    <property type="entry name" value="DUF1592"/>
</dbReference>
<dbReference type="InterPro" id="IPR013043">
    <property type="entry name" value="DUF1595"/>
</dbReference>
<evidence type="ECO:0000259" key="5">
    <source>
        <dbReference type="Pfam" id="PF07627"/>
    </source>
</evidence>
<evidence type="ECO:0000259" key="4">
    <source>
        <dbReference type="Pfam" id="PF07626"/>
    </source>
</evidence>
<evidence type="ECO:0000313" key="9">
    <source>
        <dbReference type="EMBL" id="TKC99705.1"/>
    </source>
</evidence>
<evidence type="ECO:0000256" key="1">
    <source>
        <dbReference type="SAM" id="MobiDB-lite"/>
    </source>
</evidence>
<comment type="caution">
    <text evidence="9">The sequence shown here is derived from an EMBL/GenBank/DDBJ whole genome shotgun (WGS) entry which is preliminary data.</text>
</comment>
<name>A0A4U1IYN4_9BACT</name>
<dbReference type="CDD" id="cd02795">
    <property type="entry name" value="CBM6-CBM35-CBM36_like"/>
    <property type="match status" value="1"/>
</dbReference>
<dbReference type="InterPro" id="IPR031768">
    <property type="entry name" value="CBM60_xylan-bd"/>
</dbReference>
<feature type="transmembrane region" description="Helical" evidence="2">
    <location>
        <begin position="20"/>
        <end position="40"/>
    </location>
</feature>
<feature type="domain" description="DUF1587" evidence="4">
    <location>
        <begin position="99"/>
        <end position="161"/>
    </location>
</feature>
<feature type="domain" description="Carbohydrate binding module xylan-binding" evidence="8">
    <location>
        <begin position="213"/>
        <end position="293"/>
    </location>
</feature>
<dbReference type="Pfam" id="PF16841">
    <property type="entry name" value="CBM60"/>
    <property type="match status" value="1"/>
</dbReference>
<feature type="domain" description="DUF1585" evidence="3">
    <location>
        <begin position="648"/>
        <end position="719"/>
    </location>
</feature>
<keyword evidence="2" id="KW-1133">Transmembrane helix</keyword>
<keyword evidence="2" id="KW-0812">Transmembrane</keyword>
<sequence length="731" mass="80138">MPTRRASRRPSTKHFTNSRVISLFIAHFVHVPPGASVYSRRRRRKTMPRSTTSHRPRPRRRGGFIPPLLLAAALAPAAIGCSDDAAAPATDPGRVTMHRLNRAEYNNTVRDLLGTTRTPADDFPADDRGYGFDNISDVLSISPLQAELYARAAEDLAREAMNLPSSSTTLRVEAETLTGQVGQAGAEDWNLWSSGELPVTHEFPSTGKYRIAARVWGNQAGPDPVKLNLLVGGTIAGSFDVSETSANPVVVEAEADANAGTQVVSVEFTNDYYDEAAGADRNLHVDWIEIEGPLGVVGENPIRERIVVCDPTGGAACVREILEKFAERAFRRPVTEAELDRLAGVVALAEQQGQTVDVGLEIALRAILTSPHFLFRPELDPNPNAAAPAHPLDDFELASRLSYFLWSSMPDEELFTAAREGKLQDPAEIEAQVERMLADPKAAALVDNFAGQWLFTRALDDHQPDYYAFPTWDATLRESMRQETRLFFQEFLKNDLPIPGMLTADFTYIDERLATHYGMPSPGPDGFVKVTIEDPNRKGLLAQGSILTVTSYPTRTSPVKRGKWVMTQMLCTEPDAPPPGVEGLVTEEVPTGSIRQRLEIHRANPICAGCHEEMDNLGFGFENFDGIGTFRTEDLGFPVDSSGVLPGGKTFNGLTELSGILAEDPRFLHCVSEKMLTYALGRGHEPADADDLEHLTKALDDRGKKFVDLIKLVATSEPFRMRRGETPGGAK</sequence>
<dbReference type="Pfam" id="PF07637">
    <property type="entry name" value="PSD5"/>
    <property type="match status" value="1"/>
</dbReference>
<dbReference type="Pfam" id="PF07624">
    <property type="entry name" value="PSD2"/>
    <property type="match status" value="1"/>
</dbReference>
<dbReference type="AlphaFoldDB" id="A0A4U1IYN4"/>
<organism evidence="9 10">
    <name type="scientific">Polyangium fumosum</name>
    <dbReference type="NCBI Taxonomy" id="889272"/>
    <lineage>
        <taxon>Bacteria</taxon>
        <taxon>Pseudomonadati</taxon>
        <taxon>Myxococcota</taxon>
        <taxon>Polyangia</taxon>
        <taxon>Polyangiales</taxon>
        <taxon>Polyangiaceae</taxon>
        <taxon>Polyangium</taxon>
    </lineage>
</organism>
<keyword evidence="10" id="KW-1185">Reference proteome</keyword>
<feature type="compositionally biased region" description="Basic residues" evidence="1">
    <location>
        <begin position="39"/>
        <end position="62"/>
    </location>
</feature>
<feature type="domain" description="DUF1588" evidence="5">
    <location>
        <begin position="537"/>
        <end position="634"/>
    </location>
</feature>